<dbReference type="InterPro" id="IPR010809">
    <property type="entry name" value="FliD_C"/>
</dbReference>
<keyword evidence="8" id="KW-0966">Cell projection</keyword>
<keyword evidence="4 5" id="KW-0975">Bacterial flagellum</keyword>
<comment type="subcellular location">
    <subcellularLocation>
        <location evidence="5">Secreted</location>
    </subcellularLocation>
    <subcellularLocation>
        <location evidence="5">Bacterial flagellum</location>
    </subcellularLocation>
</comment>
<evidence type="ECO:0000256" key="1">
    <source>
        <dbReference type="ARBA" id="ARBA00009764"/>
    </source>
</evidence>
<comment type="function">
    <text evidence="5">Required for morphogenesis and for the elongation of the flagellar filament by facilitating polymerization of the flagellin monomers at the tip of growing filament. Forms a capping structure, which prevents flagellin subunits (transported through the central channel of the flagellum) from leaking out without polymerization at the distal end.</text>
</comment>
<dbReference type="PANTHER" id="PTHR30288:SF0">
    <property type="entry name" value="FLAGELLAR HOOK-ASSOCIATED PROTEIN 2"/>
    <property type="match status" value="1"/>
</dbReference>
<evidence type="ECO:0000313" key="8">
    <source>
        <dbReference type="EMBL" id="MBF4694499.1"/>
    </source>
</evidence>
<feature type="domain" description="Flagellar hook-associated protein 2 N-terminal" evidence="6">
    <location>
        <begin position="11"/>
        <end position="119"/>
    </location>
</feature>
<dbReference type="Pfam" id="PF07195">
    <property type="entry name" value="FliD_C"/>
    <property type="match status" value="1"/>
</dbReference>
<feature type="domain" description="Flagellar hook-associated protein 2 C-terminal" evidence="7">
    <location>
        <begin position="344"/>
        <end position="619"/>
    </location>
</feature>
<sequence>MSNLRISGMVSGFDTDKMIQDMMKVENLRVDNVKKERTYSTWQQEEYRNIILKVQSLQSKYFDVLNSKQNLSSPTSFSKFSASVTVAGETSTKVSVTAGSSMKNNTHTINEITQLATKDTWSGEDLNIRGIKTDGFDLAAFKTAMSGKTFQLSLSIGGNAEVIQLSDAEIAGSSTLGDLITTINGKIEAEFGSEYNSVVSDVGGELMFDVVGSNVKIYTYGDNQDTMTSLGFENGVSSLDFKEKSLGDLFNLSDSDLENFEINGVEITLKSSMTIDEAISEINDSDANVNITYESLLDSVRMESEKEGTVNNIDIQTGSSAELFFKKIFNVSDLGLVNREEGLNATLVLDGTAIVQSSNKFTHDGVTYTLNELSADPIDIKIDLNTSEVVDNIKDFVKEYNELIEYINIKVSEKKNYDYEPLTDEERESLSEDEIKKWEEKAKQGILRGSSELSTLVRKLRSTFIDPVDGAGLTMKDIGISTKNYNDKGKLTIDETELKNALEDNFDKVVDLFTKGSDVPYTDYDNRSTRYNENGVGNRILDLLKDYTRLTRDTDGYKGVLVMKAGVEGDISFSSSVLSLEIKEYDKRIESLIDSIADKENSYYKMFARMESALSQMQSQGSSLLSQLGQ</sequence>
<reference evidence="8 9" key="1">
    <citation type="submission" date="2020-11" db="EMBL/GenBank/DDBJ databases">
        <title>Fusibacter basophilias sp. nov.</title>
        <authorList>
            <person name="Qiu D."/>
        </authorList>
    </citation>
    <scope>NUCLEOTIDE SEQUENCE [LARGE SCALE GENOMIC DNA]</scope>
    <source>
        <strain evidence="8 9">Q10-2</strain>
    </source>
</reference>
<dbReference type="PANTHER" id="PTHR30288">
    <property type="entry name" value="FLAGELLAR CAP/ASSEMBLY PROTEIN FLID"/>
    <property type="match status" value="1"/>
</dbReference>
<keyword evidence="8" id="KW-0282">Flagellum</keyword>
<accession>A0ABR9ZVM6</accession>
<dbReference type="RefSeq" id="WP_194702734.1">
    <property type="nucleotide sequence ID" value="NZ_JADKNH010000009.1"/>
</dbReference>
<keyword evidence="3" id="KW-0175">Coiled coil</keyword>
<keyword evidence="9" id="KW-1185">Reference proteome</keyword>
<evidence type="ECO:0000256" key="3">
    <source>
        <dbReference type="ARBA" id="ARBA00023054"/>
    </source>
</evidence>
<dbReference type="InterPro" id="IPR040026">
    <property type="entry name" value="FliD"/>
</dbReference>
<evidence type="ECO:0000259" key="6">
    <source>
        <dbReference type="Pfam" id="PF02465"/>
    </source>
</evidence>
<comment type="subunit">
    <text evidence="2 5">Homopentamer.</text>
</comment>
<proteinExistence type="inferred from homology"/>
<dbReference type="Proteomes" id="UP000614200">
    <property type="component" value="Unassembled WGS sequence"/>
</dbReference>
<evidence type="ECO:0000256" key="5">
    <source>
        <dbReference type="RuleBase" id="RU362066"/>
    </source>
</evidence>
<comment type="caution">
    <text evidence="8">The sequence shown here is derived from an EMBL/GenBank/DDBJ whole genome shotgun (WGS) entry which is preliminary data.</text>
</comment>
<organism evidence="8 9">
    <name type="scientific">Fusibacter ferrireducens</name>
    <dbReference type="NCBI Taxonomy" id="2785058"/>
    <lineage>
        <taxon>Bacteria</taxon>
        <taxon>Bacillati</taxon>
        <taxon>Bacillota</taxon>
        <taxon>Clostridia</taxon>
        <taxon>Eubacteriales</taxon>
        <taxon>Eubacteriales Family XII. Incertae Sedis</taxon>
        <taxon>Fusibacter</taxon>
    </lineage>
</organism>
<keyword evidence="8" id="KW-0969">Cilium</keyword>
<dbReference type="Pfam" id="PF02465">
    <property type="entry name" value="FliD_N"/>
    <property type="match status" value="1"/>
</dbReference>
<evidence type="ECO:0000256" key="2">
    <source>
        <dbReference type="ARBA" id="ARBA00011255"/>
    </source>
</evidence>
<gene>
    <name evidence="8" type="primary">fliD</name>
    <name evidence="8" type="ORF">ISU02_15415</name>
</gene>
<comment type="similarity">
    <text evidence="1 5">Belongs to the FliD family.</text>
</comment>
<dbReference type="InterPro" id="IPR003481">
    <property type="entry name" value="FliD_N"/>
</dbReference>
<dbReference type="EMBL" id="JADKNH010000009">
    <property type="protein sequence ID" value="MBF4694499.1"/>
    <property type="molecule type" value="Genomic_DNA"/>
</dbReference>
<evidence type="ECO:0000256" key="4">
    <source>
        <dbReference type="ARBA" id="ARBA00023143"/>
    </source>
</evidence>
<name>A0ABR9ZVM6_9FIRM</name>
<protein>
    <recommendedName>
        <fullName evidence="5">Flagellar hook-associated protein 2</fullName>
        <shortName evidence="5">HAP2</shortName>
    </recommendedName>
    <alternativeName>
        <fullName evidence="5">Flagellar cap protein</fullName>
    </alternativeName>
</protein>
<keyword evidence="5" id="KW-0964">Secreted</keyword>
<evidence type="ECO:0000259" key="7">
    <source>
        <dbReference type="Pfam" id="PF07195"/>
    </source>
</evidence>
<evidence type="ECO:0000313" key="9">
    <source>
        <dbReference type="Proteomes" id="UP000614200"/>
    </source>
</evidence>